<sequence>MNDQFMMRFQNQMFIPSILVFIAIIHLSNSCIATPPVGPPSFTTTEGPEQVTEEMPEEPMKCQCSLSLYNDCLCPNNTICSRTGMEIIYDTKTENCPVTINCEADSFIAIRYDDGTSFRDLPIDRYNAEYFIMCDGTQWILTMKATGARRIVTGVACYHITKKCSNVCLPKPAQSIKQACPDEYVCTKTKIEAMYDEASGCKLFSATCPGKDMQVTLANGSNVIVSPRDVRCNGEWILDDSHHNHRVIDMICLNKGGFSFNSLQYEIIQLDSHQKSIPVQSAAEVFS</sequence>
<dbReference type="EMBL" id="KN716167">
    <property type="protein sequence ID" value="KJH52285.1"/>
    <property type="molecule type" value="Genomic_DNA"/>
</dbReference>
<reference evidence="2 3" key="1">
    <citation type="submission" date="2013-11" db="EMBL/GenBank/DDBJ databases">
        <title>Draft genome of the bovine lungworm Dictyocaulus viviparus.</title>
        <authorList>
            <person name="Mitreva M."/>
        </authorList>
    </citation>
    <scope>NUCLEOTIDE SEQUENCE [LARGE SCALE GENOMIC DNA]</scope>
    <source>
        <strain evidence="2 3">HannoverDv2000</strain>
    </source>
</reference>
<keyword evidence="1" id="KW-0732">Signal</keyword>
<evidence type="ECO:0000256" key="1">
    <source>
        <dbReference type="SAM" id="SignalP"/>
    </source>
</evidence>
<proteinExistence type="predicted"/>
<evidence type="ECO:0000313" key="2">
    <source>
        <dbReference type="EMBL" id="KJH52285.1"/>
    </source>
</evidence>
<feature type="signal peptide" evidence="1">
    <location>
        <begin position="1"/>
        <end position="33"/>
    </location>
</feature>
<keyword evidence="3" id="KW-1185">Reference proteome</keyword>
<reference evidence="3" key="2">
    <citation type="journal article" date="2016" name="Sci. Rep.">
        <title>Dictyocaulus viviparus genome, variome and transcriptome elucidate lungworm biology and support future intervention.</title>
        <authorList>
            <person name="McNulty S.N."/>
            <person name="Strube C."/>
            <person name="Rosa B.A."/>
            <person name="Martin J.C."/>
            <person name="Tyagi R."/>
            <person name="Choi Y.J."/>
            <person name="Wang Q."/>
            <person name="Hallsworth Pepin K."/>
            <person name="Zhang X."/>
            <person name="Ozersky P."/>
            <person name="Wilson R.K."/>
            <person name="Sternberg P.W."/>
            <person name="Gasser R.B."/>
            <person name="Mitreva M."/>
        </authorList>
    </citation>
    <scope>NUCLEOTIDE SEQUENCE [LARGE SCALE GENOMIC DNA]</scope>
    <source>
        <strain evidence="3">HannoverDv2000</strain>
    </source>
</reference>
<evidence type="ECO:0000313" key="3">
    <source>
        <dbReference type="Proteomes" id="UP000053766"/>
    </source>
</evidence>
<dbReference type="AlphaFoldDB" id="A0A0D8Y6E1"/>
<feature type="chain" id="PRO_5002336251" evidence="1">
    <location>
        <begin position="34"/>
        <end position="287"/>
    </location>
</feature>
<organism evidence="2 3">
    <name type="scientific">Dictyocaulus viviparus</name>
    <name type="common">Bovine lungworm</name>
    <dbReference type="NCBI Taxonomy" id="29172"/>
    <lineage>
        <taxon>Eukaryota</taxon>
        <taxon>Metazoa</taxon>
        <taxon>Ecdysozoa</taxon>
        <taxon>Nematoda</taxon>
        <taxon>Chromadorea</taxon>
        <taxon>Rhabditida</taxon>
        <taxon>Rhabditina</taxon>
        <taxon>Rhabditomorpha</taxon>
        <taxon>Strongyloidea</taxon>
        <taxon>Metastrongylidae</taxon>
        <taxon>Dictyocaulus</taxon>
    </lineage>
</organism>
<accession>A0A0D8Y6E1</accession>
<name>A0A0D8Y6E1_DICVI</name>
<dbReference type="Proteomes" id="UP000053766">
    <property type="component" value="Unassembled WGS sequence"/>
</dbReference>
<protein>
    <submittedName>
        <fullName evidence="2">Uncharacterized protein</fullName>
    </submittedName>
</protein>
<gene>
    <name evidence="2" type="ORF">DICVIV_01487</name>
</gene>